<feature type="transmembrane region" description="Helical" evidence="7">
    <location>
        <begin position="7"/>
        <end position="27"/>
    </location>
</feature>
<protein>
    <submittedName>
        <fullName evidence="8">Type IV secretory system Conjugative DNA transfer</fullName>
    </submittedName>
</protein>
<evidence type="ECO:0000256" key="5">
    <source>
        <dbReference type="ARBA" id="ARBA00022989"/>
    </source>
</evidence>
<feature type="transmembrane region" description="Helical" evidence="7">
    <location>
        <begin position="47"/>
        <end position="67"/>
    </location>
</feature>
<feature type="transmembrane region" description="Helical" evidence="7">
    <location>
        <begin position="118"/>
        <end position="136"/>
    </location>
</feature>
<organism evidence="8 9">
    <name type="scientific">Yoonia vestfoldensis</name>
    <dbReference type="NCBI Taxonomy" id="245188"/>
    <lineage>
        <taxon>Bacteria</taxon>
        <taxon>Pseudomonadati</taxon>
        <taxon>Pseudomonadota</taxon>
        <taxon>Alphaproteobacteria</taxon>
        <taxon>Rhodobacterales</taxon>
        <taxon>Paracoccaceae</taxon>
        <taxon>Yoonia</taxon>
    </lineage>
</organism>
<dbReference type="AlphaFoldDB" id="A0A1Y0E6X2"/>
<feature type="transmembrane region" description="Helical" evidence="7">
    <location>
        <begin position="79"/>
        <end position="98"/>
    </location>
</feature>
<comment type="similarity">
    <text evidence="2">Belongs to the VirD4/TraG family.</text>
</comment>
<evidence type="ECO:0000256" key="6">
    <source>
        <dbReference type="ARBA" id="ARBA00023136"/>
    </source>
</evidence>
<dbReference type="InterPro" id="IPR003688">
    <property type="entry name" value="TraG/VirD4"/>
</dbReference>
<dbReference type="Gene3D" id="3.40.50.300">
    <property type="entry name" value="P-loop containing nucleotide triphosphate hydrolases"/>
    <property type="match status" value="1"/>
</dbReference>
<keyword evidence="3" id="KW-1003">Cell membrane</keyword>
<evidence type="ECO:0000256" key="7">
    <source>
        <dbReference type="SAM" id="Phobius"/>
    </source>
</evidence>
<keyword evidence="9" id="KW-1185">Reference proteome</keyword>
<evidence type="ECO:0000256" key="3">
    <source>
        <dbReference type="ARBA" id="ARBA00022475"/>
    </source>
</evidence>
<dbReference type="KEGG" id="lvs:LOKVESSMR4R_00017"/>
<dbReference type="Proteomes" id="UP000195273">
    <property type="component" value="Chromosome"/>
</dbReference>
<dbReference type="SUPFAM" id="SSF52540">
    <property type="entry name" value="P-loop containing nucleoside triphosphate hydrolases"/>
    <property type="match status" value="1"/>
</dbReference>
<evidence type="ECO:0000313" key="9">
    <source>
        <dbReference type="Proteomes" id="UP000195273"/>
    </source>
</evidence>
<proteinExistence type="inferred from homology"/>
<keyword evidence="5 7" id="KW-1133">Transmembrane helix</keyword>
<evidence type="ECO:0000313" key="8">
    <source>
        <dbReference type="EMBL" id="ART99365.1"/>
    </source>
</evidence>
<accession>A0A1Y0E6X2</accession>
<evidence type="ECO:0000256" key="4">
    <source>
        <dbReference type="ARBA" id="ARBA00022692"/>
    </source>
</evidence>
<evidence type="ECO:0000256" key="1">
    <source>
        <dbReference type="ARBA" id="ARBA00004651"/>
    </source>
</evidence>
<dbReference type="EMBL" id="CP021431">
    <property type="protein sequence ID" value="ART99365.1"/>
    <property type="molecule type" value="Genomic_DNA"/>
</dbReference>
<name>A0A1Y0E6X2_9RHOB</name>
<dbReference type="PANTHER" id="PTHR37937:SF1">
    <property type="entry name" value="CONJUGATIVE TRANSFER: DNA TRANSPORT"/>
    <property type="match status" value="1"/>
</dbReference>
<keyword evidence="4 7" id="KW-0812">Transmembrane</keyword>
<keyword evidence="6 7" id="KW-0472">Membrane</keyword>
<dbReference type="InterPro" id="IPR027417">
    <property type="entry name" value="P-loop_NTPase"/>
</dbReference>
<dbReference type="PANTHER" id="PTHR37937">
    <property type="entry name" value="CONJUGATIVE TRANSFER: DNA TRANSPORT"/>
    <property type="match status" value="1"/>
</dbReference>
<reference evidence="8 9" key="1">
    <citation type="submission" date="2017-05" db="EMBL/GenBank/DDBJ databases">
        <title>Genome Sequence of Loktanella vestfoldensis Strain SMR4r Isolated from a Culture of the Diatom Skeletonema marinoi.</title>
        <authorList>
            <person name="Topel M."/>
            <person name="Pinder M.I.M."/>
            <person name="Johansson O.N."/>
            <person name="Kourtchenko O."/>
            <person name="Godhe A."/>
            <person name="Clarke A.K."/>
        </authorList>
    </citation>
    <scope>NUCLEOTIDE SEQUENCE [LARGE SCALE GENOMIC DNA]</scope>
    <source>
        <strain evidence="8 9">SMR4r</strain>
    </source>
</reference>
<dbReference type="CDD" id="cd01127">
    <property type="entry name" value="TrwB_TraG_TraD_VirD4"/>
    <property type="match status" value="1"/>
</dbReference>
<dbReference type="Pfam" id="PF02534">
    <property type="entry name" value="T4SS-DNA_transf"/>
    <property type="match status" value="1"/>
</dbReference>
<comment type="subcellular location">
    <subcellularLocation>
        <location evidence="1">Cell membrane</location>
        <topology evidence="1">Multi-pass membrane protein</topology>
    </subcellularLocation>
</comment>
<gene>
    <name evidence="8" type="ORF">LOKVESSMR4R_00017</name>
</gene>
<dbReference type="GO" id="GO:0005886">
    <property type="term" value="C:plasma membrane"/>
    <property type="evidence" value="ECO:0007669"/>
    <property type="project" value="UniProtKB-SubCell"/>
</dbReference>
<dbReference type="InterPro" id="IPR051539">
    <property type="entry name" value="T4SS-coupling_protein"/>
</dbReference>
<evidence type="ECO:0000256" key="2">
    <source>
        <dbReference type="ARBA" id="ARBA00008806"/>
    </source>
</evidence>
<sequence>MITRQAVLWSIGIAICGFLMSYGLHYFVGNNLLLRILQNSVTPAEMVRFSMTYIYLFVVMAVAFYYLSRSKSILCLGPLLMSASAAFFASGYYLMLYFALVLREEFNFQNGFNLRADFLPSAMVFAVWFLVGALGFKMTMALPSRLALAKDNQRKTREDYRSKSTVFGDARLGKWSHIKERIAPIGDGIVLGEDYDPRNNPDYDHADKETWGKGGKSDLIQMKTGYEGGHTLIVGGTGAAKTAAYVIPTCMKYPHSLVVVDPGGSALRQCYDKRVAMGRDIREVSPEHGLDVMAMMKHCLKTSRDFRHLADMMIVREKDSEFSKFYAEESITVLAALLEYFTNEMPTVGVFEGVAQVVHLPESKMKAMLVDIVGASANPTISAALLGLIEKDSKFFTYFSSTLQQSLKWTMYPDMIQMVSVDSPDAPPALGDQTDLFITLRMDDFKQFPGLVRLILGSVTYDMKLRETRAKEKLMIVDEAPLLGYFPLFEDIRDRARQFRLHLMIVFQNIGQIEEAYGRSGPKSWNDVASRAYSAIGDLGEAEALSRMIGTFTVDVAENTQGASGATLATVAQSSNMSLSERTQQAALVTPDEIMQLPADAQILLFRRQPPLICGKALYFRRNAWVKADDDEGRSGSFVAQLAGRFSKQRSFRKSRV</sequence>